<dbReference type="SUPFAM" id="SSF48371">
    <property type="entry name" value="ARM repeat"/>
    <property type="match status" value="1"/>
</dbReference>
<keyword evidence="2" id="KW-1185">Reference proteome</keyword>
<dbReference type="PANTHER" id="PTHR15599:SF1">
    <property type="entry name" value="RADIAL SPOKE HEAD 14 HOMOLOG"/>
    <property type="match status" value="1"/>
</dbReference>
<dbReference type="InterPro" id="IPR011989">
    <property type="entry name" value="ARM-like"/>
</dbReference>
<dbReference type="InterPro" id="IPR042856">
    <property type="entry name" value="RSP14"/>
</dbReference>
<comment type="caution">
    <text evidence="1">The sequence shown here is derived from an EMBL/GenBank/DDBJ whole genome shotgun (WGS) entry which is preliminary data.</text>
</comment>
<dbReference type="Proteomes" id="UP001566132">
    <property type="component" value="Unassembled WGS sequence"/>
</dbReference>
<dbReference type="AlphaFoldDB" id="A0ABD1F3D1"/>
<sequence>MFSHFKNSYLQGNCQDINSGVINRCVQRAWDEIKDINGYCLEPEFNKLTSEQPNIPIDINPFKISEGFGRIALPKLRRELHSADIEIVIAALTSLSDIVHYPERCYEAIRLKVTDRLVDLLCHELPPIRERAAFTLKVLAGMAMGKEFIVNNEDLLENLLEKVEDEFVEVRIHVAACLEMIARYWKTADVLVEMGFIPILLANLFDAVEIVEIHLDTLYLLFYCDGKQIAIDGNGFDILTKLLNVNEGPILAKAVKALSSLCMIKEGRQLAKEYRLLNELSRLLYDDRIEVHTAAAEAMIFCTIKSEEKIIASKIKGIPKRPIHLCKNRLNPSTQLFAIKALTSLCEHPKVRNEVNEKYYGDVEKVQITSERPEIQYFKNTLMQMLQWTPHRKN</sequence>
<evidence type="ECO:0000313" key="2">
    <source>
        <dbReference type="Proteomes" id="UP001566132"/>
    </source>
</evidence>
<evidence type="ECO:0008006" key="3">
    <source>
        <dbReference type="Google" id="ProtNLM"/>
    </source>
</evidence>
<name>A0ABD1F3D1_HYPHA</name>
<gene>
    <name evidence="1" type="ORF">ABEB36_004338</name>
</gene>
<dbReference type="EMBL" id="JBDJPC010000003">
    <property type="protein sequence ID" value="KAL1509629.1"/>
    <property type="molecule type" value="Genomic_DNA"/>
</dbReference>
<dbReference type="Gene3D" id="1.25.10.10">
    <property type="entry name" value="Leucine-rich Repeat Variant"/>
    <property type="match status" value="2"/>
</dbReference>
<proteinExistence type="predicted"/>
<protein>
    <recommendedName>
        <fullName evidence="3">Rhabdoid tumor deletion region protein 1</fullName>
    </recommendedName>
</protein>
<dbReference type="InterPro" id="IPR016024">
    <property type="entry name" value="ARM-type_fold"/>
</dbReference>
<dbReference type="PANTHER" id="PTHR15599">
    <property type="entry name" value="RTDR1"/>
    <property type="match status" value="1"/>
</dbReference>
<accession>A0ABD1F3D1</accession>
<organism evidence="1 2">
    <name type="scientific">Hypothenemus hampei</name>
    <name type="common">Coffee berry borer</name>
    <dbReference type="NCBI Taxonomy" id="57062"/>
    <lineage>
        <taxon>Eukaryota</taxon>
        <taxon>Metazoa</taxon>
        <taxon>Ecdysozoa</taxon>
        <taxon>Arthropoda</taxon>
        <taxon>Hexapoda</taxon>
        <taxon>Insecta</taxon>
        <taxon>Pterygota</taxon>
        <taxon>Neoptera</taxon>
        <taxon>Endopterygota</taxon>
        <taxon>Coleoptera</taxon>
        <taxon>Polyphaga</taxon>
        <taxon>Cucujiformia</taxon>
        <taxon>Curculionidae</taxon>
        <taxon>Scolytinae</taxon>
        <taxon>Hypothenemus</taxon>
    </lineage>
</organism>
<reference evidence="1 2" key="1">
    <citation type="submission" date="2024-05" db="EMBL/GenBank/DDBJ databases">
        <title>Genetic variation in Jamaican populations of the coffee berry borer (Hypothenemus hampei).</title>
        <authorList>
            <person name="Errbii M."/>
            <person name="Myrie A."/>
        </authorList>
    </citation>
    <scope>NUCLEOTIDE SEQUENCE [LARGE SCALE GENOMIC DNA]</scope>
    <source>
        <strain evidence="1">JA-Hopewell-2020-01-JO</strain>
        <tissue evidence="1">Whole body</tissue>
    </source>
</reference>
<evidence type="ECO:0000313" key="1">
    <source>
        <dbReference type="EMBL" id="KAL1509629.1"/>
    </source>
</evidence>